<keyword evidence="11" id="KW-0007">Acetylation</keyword>
<dbReference type="Proteomes" id="UP001652700">
    <property type="component" value="Unplaced"/>
</dbReference>
<feature type="transmembrane region" description="Helical" evidence="17">
    <location>
        <begin position="20"/>
        <end position="43"/>
    </location>
</feature>
<accession>A0A6P7G3T4</accession>
<dbReference type="GO" id="GO:0005741">
    <property type="term" value="C:mitochondrial outer membrane"/>
    <property type="evidence" value="ECO:0007669"/>
    <property type="project" value="UniProtKB-SubCell"/>
</dbReference>
<evidence type="ECO:0000256" key="12">
    <source>
        <dbReference type="ARBA" id="ARBA00023128"/>
    </source>
</evidence>
<organism evidence="20">
    <name type="scientific">Diabrotica virgifera virgifera</name>
    <name type="common">western corn rootworm</name>
    <dbReference type="NCBI Taxonomy" id="50390"/>
    <lineage>
        <taxon>Eukaryota</taxon>
        <taxon>Metazoa</taxon>
        <taxon>Ecdysozoa</taxon>
        <taxon>Arthropoda</taxon>
        <taxon>Hexapoda</taxon>
        <taxon>Insecta</taxon>
        <taxon>Pterygota</taxon>
        <taxon>Neoptera</taxon>
        <taxon>Endopterygota</taxon>
        <taxon>Coleoptera</taxon>
        <taxon>Polyphaga</taxon>
        <taxon>Cucujiformia</taxon>
        <taxon>Chrysomeloidea</taxon>
        <taxon>Chrysomelidae</taxon>
        <taxon>Galerucinae</taxon>
        <taxon>Diabroticina</taxon>
        <taxon>Diabroticites</taxon>
        <taxon>Diabrotica</taxon>
    </lineage>
</organism>
<evidence type="ECO:0000256" key="2">
    <source>
        <dbReference type="ARBA" id="ARBA00004294"/>
    </source>
</evidence>
<protein>
    <recommendedName>
        <fullName evidence="15">Microsomal glutathione S-transferase 1</fullName>
        <ecNumber evidence="5">2.5.1.18</ecNumber>
    </recommendedName>
</protein>
<dbReference type="SUPFAM" id="SSF161084">
    <property type="entry name" value="MAPEG domain-like"/>
    <property type="match status" value="1"/>
</dbReference>
<dbReference type="EnsemblMetazoa" id="XM_050647379.1">
    <property type="protein sequence ID" value="XP_050503336.1"/>
    <property type="gene ID" value="LOC126882429"/>
</dbReference>
<evidence type="ECO:0000313" key="20">
    <source>
        <dbReference type="RefSeq" id="XP_028143596.1"/>
    </source>
</evidence>
<keyword evidence="7 17" id="KW-0812">Transmembrane</keyword>
<dbReference type="GO" id="GO:0005789">
    <property type="term" value="C:endoplasmic reticulum membrane"/>
    <property type="evidence" value="ECO:0007669"/>
    <property type="project" value="UniProtKB-SubCell"/>
</dbReference>
<dbReference type="InterPro" id="IPR023352">
    <property type="entry name" value="MAPEG-like_dom_sf"/>
</dbReference>
<dbReference type="PANTHER" id="PTHR10689">
    <property type="entry name" value="MICROSOMAL GLUTATHIONE S-TRANSFERASE 1"/>
    <property type="match status" value="1"/>
</dbReference>
<evidence type="ECO:0000256" key="4">
    <source>
        <dbReference type="ARBA" id="ARBA00010459"/>
    </source>
</evidence>
<reference evidence="20" key="1">
    <citation type="submission" date="2025-04" db="UniProtKB">
        <authorList>
            <consortium name="RefSeq"/>
        </authorList>
    </citation>
    <scope>IDENTIFICATION</scope>
    <source>
        <tissue evidence="20">Whole insect</tissue>
    </source>
</reference>
<evidence type="ECO:0000256" key="8">
    <source>
        <dbReference type="ARBA" id="ARBA00022787"/>
    </source>
</evidence>
<gene>
    <name evidence="20" type="primary">LOC114337377</name>
</gene>
<dbReference type="InterPro" id="IPR040162">
    <property type="entry name" value="MGST1-like"/>
</dbReference>
<evidence type="ECO:0000256" key="1">
    <source>
        <dbReference type="ARBA" id="ARBA00003701"/>
    </source>
</evidence>
<dbReference type="EC" id="2.5.1.18" evidence="5"/>
<keyword evidence="9" id="KW-0256">Endoplasmic reticulum</keyword>
<keyword evidence="8" id="KW-1000">Mitochondrion outer membrane</keyword>
<evidence type="ECO:0000256" key="16">
    <source>
        <dbReference type="ARBA" id="ARBA00049385"/>
    </source>
</evidence>
<proteinExistence type="inferred from homology"/>
<dbReference type="RefSeq" id="XP_028143596.1">
    <property type="nucleotide sequence ID" value="XM_028287795.1"/>
</dbReference>
<evidence type="ECO:0000256" key="14">
    <source>
        <dbReference type="ARBA" id="ARBA00038540"/>
    </source>
</evidence>
<comment type="function">
    <text evidence="1">Conjugation of reduced glutathione to a wide number of exogenous and endogenous hydrophobic electrophiles.</text>
</comment>
<evidence type="ECO:0000256" key="15">
    <source>
        <dbReference type="ARBA" id="ARBA00039397"/>
    </source>
</evidence>
<keyword evidence="19" id="KW-1185">Reference proteome</keyword>
<comment type="similarity">
    <text evidence="4">Belongs to the MAPEG family.</text>
</comment>
<keyword evidence="12" id="KW-0496">Mitochondrion</keyword>
<comment type="subcellular location">
    <subcellularLocation>
        <location evidence="3">Endoplasmic reticulum membrane</location>
        <topology evidence="3">Multi-pass membrane protein</topology>
    </subcellularLocation>
    <subcellularLocation>
        <location evidence="2">Mitochondrion outer membrane</location>
    </subcellularLocation>
</comment>
<dbReference type="OrthoDB" id="193139at2759"/>
<dbReference type="Gene3D" id="1.20.120.550">
    <property type="entry name" value="Membrane associated eicosanoid/glutathione metabolism-like domain"/>
    <property type="match status" value="1"/>
</dbReference>
<dbReference type="InterPro" id="IPR001129">
    <property type="entry name" value="Membr-assoc_MAPEG"/>
</dbReference>
<reference evidence="18" key="2">
    <citation type="submission" date="2025-05" db="UniProtKB">
        <authorList>
            <consortium name="EnsemblMetazoa"/>
        </authorList>
    </citation>
    <scope>IDENTIFICATION</scope>
</reference>
<keyword evidence="13 17" id="KW-0472">Membrane</keyword>
<dbReference type="Pfam" id="PF01124">
    <property type="entry name" value="MAPEG"/>
    <property type="match status" value="1"/>
</dbReference>
<sequence>MNTEKLYLPIKRELLEFYVFWVAILVFKYLLMIAQVGLSRVYFRVPLNEEDGKVLKAAVRAHEAVDRNRRAHLNDLENIPFFIIISFLYLLTDPSVGSTKLIIRIYVLSRILYTFAYTVLKSVIRVPIFEVGMFINGYLTIKVISHFS</sequence>
<evidence type="ECO:0000256" key="5">
    <source>
        <dbReference type="ARBA" id="ARBA00012452"/>
    </source>
</evidence>
<keyword evidence="10 17" id="KW-1133">Transmembrane helix</keyword>
<evidence type="ECO:0000256" key="10">
    <source>
        <dbReference type="ARBA" id="ARBA00022989"/>
    </source>
</evidence>
<evidence type="ECO:0000256" key="7">
    <source>
        <dbReference type="ARBA" id="ARBA00022692"/>
    </source>
</evidence>
<evidence type="ECO:0000256" key="17">
    <source>
        <dbReference type="SAM" id="Phobius"/>
    </source>
</evidence>
<evidence type="ECO:0000256" key="11">
    <source>
        <dbReference type="ARBA" id="ARBA00022990"/>
    </source>
</evidence>
<name>A0A6P7G3T4_DIAVI</name>
<evidence type="ECO:0000256" key="3">
    <source>
        <dbReference type="ARBA" id="ARBA00004477"/>
    </source>
</evidence>
<dbReference type="PANTHER" id="PTHR10689:SF6">
    <property type="entry name" value="MICROSOMAL GLUTATHIONE S-TRANSFERASE 1"/>
    <property type="match status" value="1"/>
</dbReference>
<evidence type="ECO:0000256" key="9">
    <source>
        <dbReference type="ARBA" id="ARBA00022824"/>
    </source>
</evidence>
<evidence type="ECO:0000313" key="19">
    <source>
        <dbReference type="Proteomes" id="UP001652700"/>
    </source>
</evidence>
<comment type="subunit">
    <text evidence="14">Homotrimer; The trimer binds only one molecule of glutathione.</text>
</comment>
<evidence type="ECO:0000256" key="13">
    <source>
        <dbReference type="ARBA" id="ARBA00023136"/>
    </source>
</evidence>
<dbReference type="GO" id="GO:0004364">
    <property type="term" value="F:glutathione transferase activity"/>
    <property type="evidence" value="ECO:0007669"/>
    <property type="project" value="UniProtKB-EC"/>
</dbReference>
<feature type="transmembrane region" description="Helical" evidence="17">
    <location>
        <begin position="79"/>
        <end position="96"/>
    </location>
</feature>
<evidence type="ECO:0000256" key="6">
    <source>
        <dbReference type="ARBA" id="ARBA00022679"/>
    </source>
</evidence>
<comment type="catalytic activity">
    <reaction evidence="16">
        <text>RX + glutathione = an S-substituted glutathione + a halide anion + H(+)</text>
        <dbReference type="Rhea" id="RHEA:16437"/>
        <dbReference type="ChEBI" id="CHEBI:15378"/>
        <dbReference type="ChEBI" id="CHEBI:16042"/>
        <dbReference type="ChEBI" id="CHEBI:17792"/>
        <dbReference type="ChEBI" id="CHEBI:57925"/>
        <dbReference type="ChEBI" id="CHEBI:90779"/>
        <dbReference type="EC" id="2.5.1.18"/>
    </reaction>
    <physiologicalReaction direction="left-to-right" evidence="16">
        <dbReference type="Rhea" id="RHEA:16438"/>
    </physiologicalReaction>
</comment>
<dbReference type="AlphaFoldDB" id="A0A6P7G3T4"/>
<keyword evidence="6" id="KW-0808">Transferase</keyword>
<evidence type="ECO:0000313" key="18">
    <source>
        <dbReference type="EnsemblMetazoa" id="XP_050503336.1"/>
    </source>
</evidence>